<evidence type="ECO:0000256" key="3">
    <source>
        <dbReference type="ARBA" id="ARBA00010662"/>
    </source>
</evidence>
<dbReference type="CDD" id="cd01400">
    <property type="entry name" value="6PGL"/>
    <property type="match status" value="1"/>
</dbReference>
<dbReference type="CTD" id="20326824"/>
<evidence type="ECO:0000256" key="6">
    <source>
        <dbReference type="RuleBase" id="RU365095"/>
    </source>
</evidence>
<evidence type="ECO:0000256" key="5">
    <source>
        <dbReference type="ARBA" id="ARBA00022801"/>
    </source>
</evidence>
<reference evidence="8 9" key="1">
    <citation type="submission" date="2013-11" db="EMBL/GenBank/DDBJ databases">
        <title>Opisthorchis viverrini - life in the bile duct.</title>
        <authorList>
            <person name="Young N.D."/>
            <person name="Nagarajan N."/>
            <person name="Lin S.J."/>
            <person name="Korhonen P.K."/>
            <person name="Jex A.R."/>
            <person name="Hall R.S."/>
            <person name="Safavi-Hemami H."/>
            <person name="Kaewkong W."/>
            <person name="Bertrand D."/>
            <person name="Gao S."/>
            <person name="Seet Q."/>
            <person name="Wongkham S."/>
            <person name="Teh B.T."/>
            <person name="Wongkham C."/>
            <person name="Intapan P.M."/>
            <person name="Maleewong W."/>
            <person name="Yang X."/>
            <person name="Hu M."/>
            <person name="Wang Z."/>
            <person name="Hofmann A."/>
            <person name="Sternberg P.W."/>
            <person name="Tan P."/>
            <person name="Wang J."/>
            <person name="Gasser R.B."/>
        </authorList>
    </citation>
    <scope>NUCLEOTIDE SEQUENCE [LARGE SCALE GENOMIC DNA]</scope>
</reference>
<dbReference type="OrthoDB" id="432544at2759"/>
<comment type="similarity">
    <text evidence="3 6">Belongs to the glucosamine/galactosamine-6-phosphate isomerase family. 6-phosphogluconolactonase subfamily.</text>
</comment>
<dbReference type="InterPro" id="IPR037171">
    <property type="entry name" value="NagB/RpiA_transferase-like"/>
</dbReference>
<dbReference type="UniPathway" id="UPA00115">
    <property type="reaction ID" value="UER00409"/>
</dbReference>
<dbReference type="InterPro" id="IPR005900">
    <property type="entry name" value="6-phosphogluconolactonase_DevB"/>
</dbReference>
<dbReference type="Pfam" id="PF01182">
    <property type="entry name" value="Glucosamine_iso"/>
    <property type="match status" value="1"/>
</dbReference>
<evidence type="ECO:0000259" key="7">
    <source>
        <dbReference type="Pfam" id="PF01182"/>
    </source>
</evidence>
<dbReference type="SUPFAM" id="SSF100950">
    <property type="entry name" value="NagB/RpiA/CoA transferase-like"/>
    <property type="match status" value="1"/>
</dbReference>
<comment type="pathway">
    <text evidence="2 6">Carbohydrate degradation; pentose phosphate pathway; D-ribulose 5-phosphate from D-glucose 6-phosphate (oxidative stage): step 2/3.</text>
</comment>
<dbReference type="GO" id="GO:0006098">
    <property type="term" value="P:pentose-phosphate shunt"/>
    <property type="evidence" value="ECO:0007669"/>
    <property type="project" value="UniProtKB-UniPathway"/>
</dbReference>
<feature type="domain" description="Glucosamine/galactosamine-6-phosphate isomerase" evidence="7">
    <location>
        <begin position="12"/>
        <end position="233"/>
    </location>
</feature>
<evidence type="ECO:0000313" key="8">
    <source>
        <dbReference type="EMBL" id="KER33171.1"/>
    </source>
</evidence>
<dbReference type="FunFam" id="3.40.50.1360:FF:000005">
    <property type="entry name" value="6-phosphogluconolactonase"/>
    <property type="match status" value="1"/>
</dbReference>
<keyword evidence="9" id="KW-1185">Reference proteome</keyword>
<sequence>MPPGTTRFIYADEQQLGIAVGEAISGLLEKSSGLNKTFSIGLSGGSMAKLISPSLRKLSNFQWSSVHFFYCDERLVPVTDPESTHGLYEKELFSHIDIPRENIHSVDTSLSAPEAAVDYQKAMLNHFGVQHGFPCFDLLLLGIGPDGHTCSLFPNHTLLRCEEAAVAPITDSPKPPPQRVTLTLPVLNKARHVMFVVSGSGKAEVVSKILNNSLPSPDLPCTLVQPFDGTVAWYLDKAAAGAL</sequence>
<protein>
    <recommendedName>
        <fullName evidence="4 6">6-phosphogluconolactonase</fullName>
        <shortName evidence="6">6PGL</shortName>
        <ecNumber evidence="4 6">3.1.1.31</ecNumber>
    </recommendedName>
</protein>
<dbReference type="RefSeq" id="XP_009163102.1">
    <property type="nucleotide sequence ID" value="XM_009164838.1"/>
</dbReference>
<dbReference type="Gene3D" id="3.40.50.1360">
    <property type="match status" value="1"/>
</dbReference>
<evidence type="ECO:0000313" key="9">
    <source>
        <dbReference type="Proteomes" id="UP000054324"/>
    </source>
</evidence>
<evidence type="ECO:0000256" key="1">
    <source>
        <dbReference type="ARBA" id="ARBA00000832"/>
    </source>
</evidence>
<comment type="catalytic activity">
    <reaction evidence="1 6">
        <text>6-phospho-D-glucono-1,5-lactone + H2O = 6-phospho-D-gluconate + H(+)</text>
        <dbReference type="Rhea" id="RHEA:12556"/>
        <dbReference type="ChEBI" id="CHEBI:15377"/>
        <dbReference type="ChEBI" id="CHEBI:15378"/>
        <dbReference type="ChEBI" id="CHEBI:57955"/>
        <dbReference type="ChEBI" id="CHEBI:58759"/>
        <dbReference type="EC" id="3.1.1.31"/>
    </reaction>
</comment>
<dbReference type="AlphaFoldDB" id="A0A075A1G6"/>
<dbReference type="GeneID" id="20326824"/>
<dbReference type="KEGG" id="ovi:T265_12656"/>
<dbReference type="EMBL" id="KL596627">
    <property type="protein sequence ID" value="KER33171.1"/>
    <property type="molecule type" value="Genomic_DNA"/>
</dbReference>
<evidence type="ECO:0000256" key="4">
    <source>
        <dbReference type="ARBA" id="ARBA00013198"/>
    </source>
</evidence>
<dbReference type="PANTHER" id="PTHR11054">
    <property type="entry name" value="6-PHOSPHOGLUCONOLACTONASE"/>
    <property type="match status" value="1"/>
</dbReference>
<dbReference type="InterPro" id="IPR039104">
    <property type="entry name" value="6PGL"/>
</dbReference>
<keyword evidence="5 6" id="KW-0378">Hydrolase</keyword>
<name>A0A075A1G6_OPIVI</name>
<evidence type="ECO:0000256" key="2">
    <source>
        <dbReference type="ARBA" id="ARBA00004961"/>
    </source>
</evidence>
<dbReference type="STRING" id="6198.A0A075A1G6"/>
<dbReference type="PANTHER" id="PTHR11054:SF0">
    <property type="entry name" value="6-PHOSPHOGLUCONOLACTONASE"/>
    <property type="match status" value="1"/>
</dbReference>
<dbReference type="InterPro" id="IPR006148">
    <property type="entry name" value="Glc/Gal-6P_isomerase"/>
</dbReference>
<dbReference type="EC" id="3.1.1.31" evidence="4 6"/>
<gene>
    <name evidence="8" type="ORF">T265_12656</name>
</gene>
<dbReference type="NCBIfam" id="TIGR01198">
    <property type="entry name" value="pgl"/>
    <property type="match status" value="1"/>
</dbReference>
<organism evidence="8 9">
    <name type="scientific">Opisthorchis viverrini</name>
    <name type="common">Southeast Asian liver fluke</name>
    <dbReference type="NCBI Taxonomy" id="6198"/>
    <lineage>
        <taxon>Eukaryota</taxon>
        <taxon>Metazoa</taxon>
        <taxon>Spiralia</taxon>
        <taxon>Lophotrochozoa</taxon>
        <taxon>Platyhelminthes</taxon>
        <taxon>Trematoda</taxon>
        <taxon>Digenea</taxon>
        <taxon>Opisthorchiida</taxon>
        <taxon>Opisthorchiata</taxon>
        <taxon>Opisthorchiidae</taxon>
        <taxon>Opisthorchis</taxon>
    </lineage>
</organism>
<dbReference type="GO" id="GO:0005975">
    <property type="term" value="P:carbohydrate metabolic process"/>
    <property type="evidence" value="ECO:0007669"/>
    <property type="project" value="UniProtKB-UniRule"/>
</dbReference>
<dbReference type="Proteomes" id="UP000054324">
    <property type="component" value="Unassembled WGS sequence"/>
</dbReference>
<comment type="function">
    <text evidence="6">Hydrolysis of 6-phosphogluconolactone to 6-phosphogluconate.</text>
</comment>
<proteinExistence type="inferred from homology"/>
<accession>A0A075A1G6</accession>
<dbReference type="GO" id="GO:0017057">
    <property type="term" value="F:6-phosphogluconolactonase activity"/>
    <property type="evidence" value="ECO:0007669"/>
    <property type="project" value="UniProtKB-UniRule"/>
</dbReference>